<feature type="compositionally biased region" description="Low complexity" evidence="1">
    <location>
        <begin position="1590"/>
        <end position="1602"/>
    </location>
</feature>
<feature type="compositionally biased region" description="Basic and acidic residues" evidence="1">
    <location>
        <begin position="1385"/>
        <end position="1402"/>
    </location>
</feature>
<feature type="compositionally biased region" description="Basic and acidic residues" evidence="1">
    <location>
        <begin position="1788"/>
        <end position="1809"/>
    </location>
</feature>
<feature type="compositionally biased region" description="Polar residues" evidence="1">
    <location>
        <begin position="1521"/>
        <end position="1535"/>
    </location>
</feature>
<accession>A0A9N9B384</accession>
<feature type="compositionally biased region" description="Low complexity" evidence="1">
    <location>
        <begin position="1056"/>
        <end position="1068"/>
    </location>
</feature>
<feature type="region of interest" description="Disordered" evidence="1">
    <location>
        <begin position="867"/>
        <end position="897"/>
    </location>
</feature>
<feature type="compositionally biased region" description="Low complexity" evidence="1">
    <location>
        <begin position="1548"/>
        <end position="1572"/>
    </location>
</feature>
<feature type="compositionally biased region" description="Acidic residues" evidence="1">
    <location>
        <begin position="1486"/>
        <end position="1495"/>
    </location>
</feature>
<dbReference type="OrthoDB" id="2428204at2759"/>
<feature type="compositionally biased region" description="Polar residues" evidence="1">
    <location>
        <begin position="869"/>
        <end position="891"/>
    </location>
</feature>
<keyword evidence="3" id="KW-1185">Reference proteome</keyword>
<feature type="region of interest" description="Disordered" evidence="1">
    <location>
        <begin position="1042"/>
        <end position="1070"/>
    </location>
</feature>
<evidence type="ECO:0000313" key="3">
    <source>
        <dbReference type="Proteomes" id="UP000789572"/>
    </source>
</evidence>
<feature type="region of interest" description="Disordered" evidence="1">
    <location>
        <begin position="792"/>
        <end position="819"/>
    </location>
</feature>
<feature type="compositionally biased region" description="Polar residues" evidence="1">
    <location>
        <begin position="1579"/>
        <end position="1589"/>
    </location>
</feature>
<feature type="region of interest" description="Disordered" evidence="1">
    <location>
        <begin position="1378"/>
        <end position="1701"/>
    </location>
</feature>
<feature type="region of interest" description="Disordered" evidence="1">
    <location>
        <begin position="952"/>
        <end position="986"/>
    </location>
</feature>
<protein>
    <submittedName>
        <fullName evidence="2">5132_t:CDS:1</fullName>
    </submittedName>
</protein>
<feature type="compositionally biased region" description="Basic and acidic residues" evidence="1">
    <location>
        <begin position="1746"/>
        <end position="1781"/>
    </location>
</feature>
<feature type="compositionally biased region" description="Low complexity" evidence="1">
    <location>
        <begin position="792"/>
        <end position="805"/>
    </location>
</feature>
<feature type="region of interest" description="Disordered" evidence="1">
    <location>
        <begin position="530"/>
        <end position="552"/>
    </location>
</feature>
<dbReference type="Proteomes" id="UP000789572">
    <property type="component" value="Unassembled WGS sequence"/>
</dbReference>
<proteinExistence type="predicted"/>
<feature type="region of interest" description="Disordered" evidence="1">
    <location>
        <begin position="918"/>
        <end position="940"/>
    </location>
</feature>
<comment type="caution">
    <text evidence="2">The sequence shown here is derived from an EMBL/GenBank/DDBJ whole genome shotgun (WGS) entry which is preliminary data.</text>
</comment>
<feature type="non-terminal residue" evidence="2">
    <location>
        <position position="1894"/>
    </location>
</feature>
<feature type="compositionally biased region" description="Low complexity" evidence="1">
    <location>
        <begin position="1611"/>
        <end position="1626"/>
    </location>
</feature>
<feature type="compositionally biased region" description="Polar residues" evidence="1">
    <location>
        <begin position="1814"/>
        <end position="1835"/>
    </location>
</feature>
<name>A0A9N9B384_9GLOM</name>
<sequence length="1894" mass="209274">MSFCLIQVRLEGRDKPVDVEYTQGTSVQAVLERACKILGIYDSWNYALYSKLFQCWLCESYLLSSHPAEDTLIVRKKTTEYLELIYNEEHPKKRSLSSSNLSPNASKRRGVFSPKTCLKGRFHMDTIYLSVILFTSDSKVLIMSGSKVFPTVEIVRDRKLFYNVEDDSDEFAHALRTSLDWATSTEFDKDDSSSDTDSLLSTSSYTNTIAYDPDEYYFTDNDSLWTRSFGQAVIKLKNELSLDSLGALYEHVVSMPSTKSKFIVTLQYVPHAFKDDIASDLVKAGTLKWKNFTEISPIYEKDPHPIWTNFIEKWCSRKSKLSPGLYLGVFYAESTLQGIRVMVPQERKQFIPIEKIRDDANITPEEASWLKSLTCLSQASFMDLVASASEDLSQSSAHLGRFQTGFIDAYHKLQTDTNLTWDANDIYSEQTVDLYLDLQTNQMFTMMGELDDNVDAPYGSLAFNEAPQSNSKKQEPETKPTNEEPVPAAVNSKTTPVPAPTSESVVPEPITAAVNAEQAADTDAFAPSVYSEAHSRLDSEHSDQFQENMDEDGEQMQNAVITENKKSNNRDNEEEGIAINIISDAYVGDDESVNLLAKTTHSAEGGSSLTEDASTTIVGTSYATNTMKPFIRVILIVKPMKQPHQIRNQYRSVSCILYPFNLFDALQHATFNACLYASSRRAMQILQASRTYFAQELVRHLQKHDRFAEINEQNVEDYFLDPEYFNNIPEEARQIQQVLDILRDEITQLKQQWNSVSWSMTVIEWDRQRIMQSYCFGGRSTGFGIGRLSGSYPHSRASSSYSTNRSETDLLLPGNGSNKSSVSLASTVRRAHIDTASQIEYLRDVLLHSPDRAWSHIRLIGVPIPTFSDAKQQPSSKPQSKNTTQGKTRQPSPILRNFLANSPVTAASESSISFRDRASSVSSISSMRSTKTLTAPVRKKSAGHRLMKTLGFGSGNRGAGSAADASVPVPPVFQMTNKEPKRSSTKLDKGLVDEVQEPDSAVDLANITDDVLSSSPTDNIVLAELPTVFLSRPLTPSFVLTPNDSRSVTPSDTIGNASSANVSSAYNSQRTSTSTLTDATSISEIVEGVEEKNWRESDAVEQESNVVDEGKPDEIIDTLVETSPQVTISTEEDIKTVLIVTETETEDKSDGKEIIEIEEDVKVEHDEGAMAIIVSNFDNDSYSKAEEGSDAEIETSDDIFFDDESQQNFEQESSTETNVCDNLSEVETQKSEQESGKVAEFDEPLPISAETEVFGEDISQLSREEASMYTLLNDEPNACESSQMDVTEMEITEAESTEVKIADVEDIIAEVECAEVETAGVEVETPEVEVGTEVDMAEVDTAEVDTAEVDTAEMEMAEVENTEIETVEAEITEVVVAEAESAEQETAKVEVAKVESTDKETTDIETTVDVTDAESADVISDSTTSEHHECENHYVPPTADEMKDETTIKVEVINETNPVDNGNCEKLESSESTVEKSIEKQINEQPTEEDIIEEQTIDKPAVEDQTEKQTEAQKGEEQTTEEQASNESAPSSTDSALIPAAAKTSKLSAPFTSSTSTTTTAGSRSPSPSFSSLRAQWASAPSSTAPNLHSRSTSSPGSTSPTIKPIKNSLSNIFNQSASVSSSFRSAPPPLPLPPTTTRPAPTPASSNISTSPPSKIPLAHSRNSSFSPTSSPSHSRTSSKIATPVRLGPPPLPLPPSSPFFAKFQKHKAMQEEQLARKKSQEHNLQNSLMLQGKVQEVLQTMGQELRHSSSSDKLHERHIKGLNERKSEFSIKEAQEKLQRSLNEQLQREIDKKSAKTDENSSEKLTVDKTGGQPQIESEGTSSDKSQRQNSATAAVIYHEKAKVDNNQQDDVQIDGKAVEELNDSQQDNVHDKAVEELNDSQQDNVQIDDKA</sequence>
<feature type="compositionally biased region" description="Basic and acidic residues" evidence="1">
    <location>
        <begin position="1463"/>
        <end position="1482"/>
    </location>
</feature>
<feature type="compositionally biased region" description="Polar residues" evidence="1">
    <location>
        <begin position="1042"/>
        <end position="1055"/>
    </location>
</feature>
<feature type="compositionally biased region" description="Pro residues" evidence="1">
    <location>
        <begin position="1627"/>
        <end position="1643"/>
    </location>
</feature>
<dbReference type="EMBL" id="CAJVPJ010000721">
    <property type="protein sequence ID" value="CAG8551761.1"/>
    <property type="molecule type" value="Genomic_DNA"/>
</dbReference>
<evidence type="ECO:0000313" key="2">
    <source>
        <dbReference type="EMBL" id="CAG8551761.1"/>
    </source>
</evidence>
<feature type="compositionally biased region" description="Basic and acidic residues" evidence="1">
    <location>
        <begin position="533"/>
        <end position="544"/>
    </location>
</feature>
<feature type="compositionally biased region" description="Low complexity" evidence="1">
    <location>
        <begin position="1661"/>
        <end position="1680"/>
    </location>
</feature>
<feature type="compositionally biased region" description="Basic and acidic residues" evidence="1">
    <location>
        <begin position="472"/>
        <end position="482"/>
    </location>
</feature>
<feature type="compositionally biased region" description="Basic and acidic residues" evidence="1">
    <location>
        <begin position="1496"/>
        <end position="1517"/>
    </location>
</feature>
<feature type="region of interest" description="Disordered" evidence="1">
    <location>
        <begin position="458"/>
        <end position="505"/>
    </location>
</feature>
<feature type="compositionally biased region" description="Low complexity" evidence="1">
    <location>
        <begin position="918"/>
        <end position="929"/>
    </location>
</feature>
<evidence type="ECO:0000256" key="1">
    <source>
        <dbReference type="SAM" id="MobiDB-lite"/>
    </source>
</evidence>
<feature type="compositionally biased region" description="Pro residues" evidence="1">
    <location>
        <begin position="1688"/>
        <end position="1699"/>
    </location>
</feature>
<organism evidence="2 3">
    <name type="scientific">Paraglomus occultum</name>
    <dbReference type="NCBI Taxonomy" id="144539"/>
    <lineage>
        <taxon>Eukaryota</taxon>
        <taxon>Fungi</taxon>
        <taxon>Fungi incertae sedis</taxon>
        <taxon>Mucoromycota</taxon>
        <taxon>Glomeromycotina</taxon>
        <taxon>Glomeromycetes</taxon>
        <taxon>Paraglomerales</taxon>
        <taxon>Paraglomeraceae</taxon>
        <taxon>Paraglomus</taxon>
    </lineage>
</organism>
<feature type="region of interest" description="Disordered" evidence="1">
    <location>
        <begin position="1741"/>
        <end position="1854"/>
    </location>
</feature>
<gene>
    <name evidence="2" type="ORF">POCULU_LOCUS5057</name>
</gene>
<reference evidence="2" key="1">
    <citation type="submission" date="2021-06" db="EMBL/GenBank/DDBJ databases">
        <authorList>
            <person name="Kallberg Y."/>
            <person name="Tangrot J."/>
            <person name="Rosling A."/>
        </authorList>
    </citation>
    <scope>NUCLEOTIDE SEQUENCE</scope>
    <source>
        <strain evidence="2">IA702</strain>
    </source>
</reference>